<organism evidence="4 5">
    <name type="scientific">Kushneria phosphatilytica</name>
    <dbReference type="NCBI Taxonomy" id="657387"/>
    <lineage>
        <taxon>Bacteria</taxon>
        <taxon>Pseudomonadati</taxon>
        <taxon>Pseudomonadota</taxon>
        <taxon>Gammaproteobacteria</taxon>
        <taxon>Oceanospirillales</taxon>
        <taxon>Halomonadaceae</taxon>
        <taxon>Kushneria</taxon>
    </lineage>
</organism>
<reference evidence="4 5" key="1">
    <citation type="submission" date="2019-08" db="EMBL/GenBank/DDBJ databases">
        <title>Complete genome sequence of Kushneria sp. YCWA18, a halophilic phosphate-solubilizing bacterium isolated from Daqiao saltern in China.</title>
        <authorList>
            <person name="Du G.-X."/>
            <person name="Qu L.-Y."/>
        </authorList>
    </citation>
    <scope>NUCLEOTIDE SEQUENCE [LARGE SCALE GENOMIC DNA]</scope>
    <source>
        <strain evidence="4 5">YCWA18</strain>
    </source>
</reference>
<evidence type="ECO:0000313" key="5">
    <source>
        <dbReference type="Proteomes" id="UP000322553"/>
    </source>
</evidence>
<dbReference type="STRING" id="657387.BH688_14780"/>
<gene>
    <name evidence="4" type="ORF">FY550_01735</name>
</gene>
<dbReference type="OrthoDB" id="8732661at2"/>
<dbReference type="Gene3D" id="3.40.50.970">
    <property type="match status" value="1"/>
</dbReference>
<evidence type="ECO:0000256" key="3">
    <source>
        <dbReference type="ARBA" id="ARBA00023052"/>
    </source>
</evidence>
<dbReference type="PANTHER" id="PTHR47514:SF1">
    <property type="entry name" value="TRANSKETOLASE N-TERMINAL SECTION-RELATED"/>
    <property type="match status" value="1"/>
</dbReference>
<dbReference type="EMBL" id="CP043420">
    <property type="protein sequence ID" value="QEL09978.1"/>
    <property type="molecule type" value="Genomic_DNA"/>
</dbReference>
<dbReference type="InterPro" id="IPR005474">
    <property type="entry name" value="Transketolase_N"/>
</dbReference>
<accession>A0A1S1NRH4</accession>
<dbReference type="Proteomes" id="UP000322553">
    <property type="component" value="Chromosome"/>
</dbReference>
<comment type="cofactor">
    <cofactor evidence="1">
        <name>thiamine diphosphate</name>
        <dbReference type="ChEBI" id="CHEBI:58937"/>
    </cofactor>
</comment>
<dbReference type="InterPro" id="IPR029061">
    <property type="entry name" value="THDP-binding"/>
</dbReference>
<proteinExistence type="inferred from homology"/>
<dbReference type="Pfam" id="PF00456">
    <property type="entry name" value="Transketolase_N"/>
    <property type="match status" value="1"/>
</dbReference>
<name>A0A1S1NRH4_9GAMM</name>
<dbReference type="AlphaFoldDB" id="A0A1S1NRH4"/>
<dbReference type="KEGG" id="kuy:FY550_01735"/>
<evidence type="ECO:0000256" key="2">
    <source>
        <dbReference type="ARBA" id="ARBA00007131"/>
    </source>
</evidence>
<dbReference type="SUPFAM" id="SSF52518">
    <property type="entry name" value="Thiamin diphosphate-binding fold (THDP-binding)"/>
    <property type="match status" value="1"/>
</dbReference>
<evidence type="ECO:0000313" key="4">
    <source>
        <dbReference type="EMBL" id="QEL09978.1"/>
    </source>
</evidence>
<dbReference type="PANTHER" id="PTHR47514">
    <property type="entry name" value="TRANSKETOLASE N-TERMINAL SECTION-RELATED"/>
    <property type="match status" value="1"/>
</dbReference>
<dbReference type="CDD" id="cd02012">
    <property type="entry name" value="TPP_TK"/>
    <property type="match status" value="1"/>
</dbReference>
<keyword evidence="5" id="KW-1185">Reference proteome</keyword>
<evidence type="ECO:0000256" key="1">
    <source>
        <dbReference type="ARBA" id="ARBA00001964"/>
    </source>
</evidence>
<keyword evidence="3" id="KW-0786">Thiamine pyrophosphate</keyword>
<sequence>MVDRKSLPPVEVARHCHSMRKLIIQTIGTAGMGHIGGDLSVTDILGSLYFHVLQYDPEQPHHPERDRFIMSKGHCAVALYTVMASAGYFPVDELSTFIQPRSRLNGHPCNVKLPGVETSTGPLGHGLPVGVGAAIGAKLQQKSWQVFVVVGDGELQEGSNWEAAMTAAYKQLDNLTLIIDRNRMQQGDHTQDVTSMEPLADRFTAFGWETHEVDGHDHAALINALTAPRTPGMPRCLVAHTIKGNGISFIRDRVEWHHKVPTPEQIEQALAELESTP</sequence>
<dbReference type="RefSeq" id="WP_070981122.1">
    <property type="nucleotide sequence ID" value="NZ_CP043420.1"/>
</dbReference>
<protein>
    <submittedName>
        <fullName evidence="4">Transketolase</fullName>
    </submittedName>
</protein>
<comment type="similarity">
    <text evidence="2">Belongs to the transketolase family.</text>
</comment>